<dbReference type="Proteomes" id="UP000271241">
    <property type="component" value="Unassembled WGS sequence"/>
</dbReference>
<feature type="domain" description="J" evidence="2">
    <location>
        <begin position="4"/>
        <end position="75"/>
    </location>
</feature>
<dbReference type="InterPro" id="IPR052594">
    <property type="entry name" value="J_domain-containing_protein"/>
</dbReference>
<dbReference type="PROSITE" id="PS50076">
    <property type="entry name" value="DNAJ_2"/>
    <property type="match status" value="1"/>
</dbReference>
<dbReference type="InterPro" id="IPR018253">
    <property type="entry name" value="DnaJ_domain_CS"/>
</dbReference>
<dbReference type="STRING" id="78915.A0A4P9XME3"/>
<dbReference type="GO" id="GO:0031072">
    <property type="term" value="F:heat shock protein binding"/>
    <property type="evidence" value="ECO:0007669"/>
    <property type="project" value="TreeGrafter"/>
</dbReference>
<evidence type="ECO:0000313" key="3">
    <source>
        <dbReference type="EMBL" id="RKP07026.1"/>
    </source>
</evidence>
<dbReference type="InterPro" id="IPR036869">
    <property type="entry name" value="J_dom_sf"/>
</dbReference>
<evidence type="ECO:0000259" key="2">
    <source>
        <dbReference type="PROSITE" id="PS50076"/>
    </source>
</evidence>
<feature type="compositionally biased region" description="Basic residues" evidence="1">
    <location>
        <begin position="243"/>
        <end position="252"/>
    </location>
</feature>
<evidence type="ECO:0000256" key="1">
    <source>
        <dbReference type="SAM" id="MobiDB-lite"/>
    </source>
</evidence>
<dbReference type="GO" id="GO:0005634">
    <property type="term" value="C:nucleus"/>
    <property type="evidence" value="ECO:0007669"/>
    <property type="project" value="TreeGrafter"/>
</dbReference>
<dbReference type="CDD" id="cd06257">
    <property type="entry name" value="DnaJ"/>
    <property type="match status" value="1"/>
</dbReference>
<dbReference type="GO" id="GO:0005737">
    <property type="term" value="C:cytoplasm"/>
    <property type="evidence" value="ECO:0007669"/>
    <property type="project" value="TreeGrafter"/>
</dbReference>
<dbReference type="Pfam" id="PF23302">
    <property type="entry name" value="HTH_DNAJC9"/>
    <property type="match status" value="1"/>
</dbReference>
<protein>
    <submittedName>
        <fullName evidence="3">DnaJ domain-containing protein</fullName>
    </submittedName>
</protein>
<sequence>PDTDLYSVLEVASSATADEIKRAYRRLALRHHPDKQPTNATPAQRAQATHAFQRVGLVYAVLSDEKRRARYDRTGEFGDTLGLEEGADWDAYFRELFDRVDEEKLQKFAAEYRDSAEERSDLLAAYEQHQGDFDHIFEELPVVNVLDDEDRLRIILERAIEAGDVAAHRAFTHESRTKRLARQRRARKEAADAERAHAQLTATGKKNSSAASSEADLAMIIQQRGAKRMATLIAGLEEKYASKAKKTGRVTKKAAASKEPRKRTRKAAA</sequence>
<gene>
    <name evidence="3" type="ORF">THASP1DRAFT_2548</name>
</gene>
<accession>A0A4P9XME3</accession>
<dbReference type="AlphaFoldDB" id="A0A4P9XME3"/>
<dbReference type="PANTHER" id="PTHR44144">
    <property type="entry name" value="DNAJ HOMOLOG SUBFAMILY C MEMBER 9"/>
    <property type="match status" value="1"/>
</dbReference>
<dbReference type="Pfam" id="PF00226">
    <property type="entry name" value="DnaJ"/>
    <property type="match status" value="1"/>
</dbReference>
<dbReference type="OrthoDB" id="110024at2759"/>
<dbReference type="EMBL" id="KZ992777">
    <property type="protein sequence ID" value="RKP07026.1"/>
    <property type="molecule type" value="Genomic_DNA"/>
</dbReference>
<dbReference type="InterPro" id="IPR056453">
    <property type="entry name" value="HTH_DNAJC9"/>
</dbReference>
<proteinExistence type="predicted"/>
<name>A0A4P9XME3_9FUNG</name>
<feature type="region of interest" description="Disordered" evidence="1">
    <location>
        <begin position="189"/>
        <end position="213"/>
    </location>
</feature>
<dbReference type="Gene3D" id="1.10.287.110">
    <property type="entry name" value="DnaJ domain"/>
    <property type="match status" value="1"/>
</dbReference>
<dbReference type="PRINTS" id="PR00625">
    <property type="entry name" value="JDOMAIN"/>
</dbReference>
<feature type="non-terminal residue" evidence="3">
    <location>
        <position position="1"/>
    </location>
</feature>
<feature type="non-terminal residue" evidence="3">
    <location>
        <position position="269"/>
    </location>
</feature>
<feature type="region of interest" description="Disordered" evidence="1">
    <location>
        <begin position="243"/>
        <end position="269"/>
    </location>
</feature>
<evidence type="ECO:0000313" key="4">
    <source>
        <dbReference type="Proteomes" id="UP000271241"/>
    </source>
</evidence>
<reference evidence="4" key="1">
    <citation type="journal article" date="2018" name="Nat. Microbiol.">
        <title>Leveraging single-cell genomics to expand the fungal tree of life.</title>
        <authorList>
            <person name="Ahrendt S.R."/>
            <person name="Quandt C.A."/>
            <person name="Ciobanu D."/>
            <person name="Clum A."/>
            <person name="Salamov A."/>
            <person name="Andreopoulos B."/>
            <person name="Cheng J.F."/>
            <person name="Woyke T."/>
            <person name="Pelin A."/>
            <person name="Henrissat B."/>
            <person name="Reynolds N.K."/>
            <person name="Benny G.L."/>
            <person name="Smith M.E."/>
            <person name="James T.Y."/>
            <person name="Grigoriev I.V."/>
        </authorList>
    </citation>
    <scope>NUCLEOTIDE SEQUENCE [LARGE SCALE GENOMIC DNA]</scope>
    <source>
        <strain evidence="4">RSA 1356</strain>
    </source>
</reference>
<dbReference type="PROSITE" id="PS00636">
    <property type="entry name" value="DNAJ_1"/>
    <property type="match status" value="1"/>
</dbReference>
<keyword evidence="4" id="KW-1185">Reference proteome</keyword>
<organism evidence="3 4">
    <name type="scientific">Thamnocephalis sphaerospora</name>
    <dbReference type="NCBI Taxonomy" id="78915"/>
    <lineage>
        <taxon>Eukaryota</taxon>
        <taxon>Fungi</taxon>
        <taxon>Fungi incertae sedis</taxon>
        <taxon>Zoopagomycota</taxon>
        <taxon>Zoopagomycotina</taxon>
        <taxon>Zoopagomycetes</taxon>
        <taxon>Zoopagales</taxon>
        <taxon>Sigmoideomycetaceae</taxon>
        <taxon>Thamnocephalis</taxon>
    </lineage>
</organism>
<dbReference type="InterPro" id="IPR001623">
    <property type="entry name" value="DnaJ_domain"/>
</dbReference>
<feature type="compositionally biased region" description="Polar residues" evidence="1">
    <location>
        <begin position="201"/>
        <end position="212"/>
    </location>
</feature>
<feature type="compositionally biased region" description="Basic residues" evidence="1">
    <location>
        <begin position="260"/>
        <end position="269"/>
    </location>
</feature>
<dbReference type="SMART" id="SM00271">
    <property type="entry name" value="DnaJ"/>
    <property type="match status" value="1"/>
</dbReference>
<dbReference type="PANTHER" id="PTHR44144:SF1">
    <property type="entry name" value="DNAJ HOMOLOG SUBFAMILY C MEMBER 9"/>
    <property type="match status" value="1"/>
</dbReference>
<dbReference type="SUPFAM" id="SSF46565">
    <property type="entry name" value="Chaperone J-domain"/>
    <property type="match status" value="1"/>
</dbReference>